<organism evidence="2 3">
    <name type="scientific">Heterostelium pallidum (strain ATCC 26659 / Pp 5 / PN500)</name>
    <name type="common">Cellular slime mold</name>
    <name type="synonym">Polysphondylium pallidum</name>
    <dbReference type="NCBI Taxonomy" id="670386"/>
    <lineage>
        <taxon>Eukaryota</taxon>
        <taxon>Amoebozoa</taxon>
        <taxon>Evosea</taxon>
        <taxon>Eumycetozoa</taxon>
        <taxon>Dictyostelia</taxon>
        <taxon>Acytosteliales</taxon>
        <taxon>Acytosteliaceae</taxon>
        <taxon>Heterostelium</taxon>
    </lineage>
</organism>
<keyword evidence="3" id="KW-1185">Reference proteome</keyword>
<reference evidence="2 3" key="1">
    <citation type="journal article" date="2011" name="Genome Res.">
        <title>Phylogeny-wide analysis of social amoeba genomes highlights ancient origins for complex intercellular communication.</title>
        <authorList>
            <person name="Heidel A.J."/>
            <person name="Lawal H.M."/>
            <person name="Felder M."/>
            <person name="Schilde C."/>
            <person name="Helps N.R."/>
            <person name="Tunggal B."/>
            <person name="Rivero F."/>
            <person name="John U."/>
            <person name="Schleicher M."/>
            <person name="Eichinger L."/>
            <person name="Platzer M."/>
            <person name="Noegel A.A."/>
            <person name="Schaap P."/>
            <person name="Gloeckner G."/>
        </authorList>
    </citation>
    <scope>NUCLEOTIDE SEQUENCE [LARGE SCALE GENOMIC DNA]</scope>
    <source>
        <strain evidence="3">ATCC 26659 / Pp 5 / PN500</strain>
    </source>
</reference>
<accession>D3AZR9</accession>
<dbReference type="GeneID" id="31357061"/>
<sequence>MCEEINQSETNCDCFPGWCLCVYKNMKTTHQLYTTYRNYDYQHTTNHLEAEETEDFQFPYFEVKDINDIEPKIEEYHRNFEECHIKFENTQSMLKSLQSELDELEDFNLDIFETEDSKTIDVKIIENGSAPNNQSLLSTLAIPEIFQFPFKNDDNEVRCDNEEYRFPFFDDVDELNIKPPCPMIKITTPPQPPRKQEEYLDSMDSGEDLSSLFN</sequence>
<proteinExistence type="predicted"/>
<evidence type="ECO:0000256" key="1">
    <source>
        <dbReference type="SAM" id="MobiDB-lite"/>
    </source>
</evidence>
<evidence type="ECO:0000313" key="2">
    <source>
        <dbReference type="EMBL" id="EFA84543.1"/>
    </source>
</evidence>
<gene>
    <name evidence="2" type="ORF">PPL_01532</name>
</gene>
<evidence type="ECO:0000313" key="3">
    <source>
        <dbReference type="Proteomes" id="UP000001396"/>
    </source>
</evidence>
<dbReference type="EMBL" id="ADBJ01000008">
    <property type="protein sequence ID" value="EFA84543.1"/>
    <property type="molecule type" value="Genomic_DNA"/>
</dbReference>
<protein>
    <submittedName>
        <fullName evidence="2">Uncharacterized protein</fullName>
    </submittedName>
</protein>
<dbReference type="AlphaFoldDB" id="D3AZR9"/>
<dbReference type="Proteomes" id="UP000001396">
    <property type="component" value="Unassembled WGS sequence"/>
</dbReference>
<comment type="caution">
    <text evidence="2">The sequence shown here is derived from an EMBL/GenBank/DDBJ whole genome shotgun (WGS) entry which is preliminary data.</text>
</comment>
<name>D3AZR9_HETP5</name>
<dbReference type="InParanoid" id="D3AZR9"/>
<feature type="region of interest" description="Disordered" evidence="1">
    <location>
        <begin position="182"/>
        <end position="214"/>
    </location>
</feature>
<dbReference type="RefSeq" id="XP_020436656.1">
    <property type="nucleotide sequence ID" value="XM_020572539.1"/>
</dbReference>